<name>A0A7Z0DRJ7_9ACTN</name>
<reference evidence="2 3" key="1">
    <citation type="submission" date="2020-07" db="EMBL/GenBank/DDBJ databases">
        <title>Sequencing the genomes of 1000 actinobacteria strains.</title>
        <authorList>
            <person name="Klenk H.-P."/>
        </authorList>
    </citation>
    <scope>NUCLEOTIDE SEQUENCE [LARGE SCALE GENOMIC DNA]</scope>
    <source>
        <strain evidence="2 3">DSM 26487</strain>
    </source>
</reference>
<dbReference type="EMBL" id="JACBZR010000001">
    <property type="protein sequence ID" value="NYI80355.1"/>
    <property type="molecule type" value="Genomic_DNA"/>
</dbReference>
<evidence type="ECO:0000259" key="1">
    <source>
        <dbReference type="Pfam" id="PF21725"/>
    </source>
</evidence>
<evidence type="ECO:0000313" key="3">
    <source>
        <dbReference type="Proteomes" id="UP000564496"/>
    </source>
</evidence>
<evidence type="ECO:0000313" key="2">
    <source>
        <dbReference type="EMBL" id="NYI80355.1"/>
    </source>
</evidence>
<dbReference type="Proteomes" id="UP000564496">
    <property type="component" value="Unassembled WGS sequence"/>
</dbReference>
<dbReference type="InterPro" id="IPR049082">
    <property type="entry name" value="T7SS_signal"/>
</dbReference>
<comment type="caution">
    <text evidence="2">The sequence shown here is derived from an EMBL/GenBank/DDBJ whole genome shotgun (WGS) entry which is preliminary data.</text>
</comment>
<feature type="domain" description="Putative T7SS secretion signal" evidence="1">
    <location>
        <begin position="6"/>
        <end position="183"/>
    </location>
</feature>
<gene>
    <name evidence="2" type="ORF">BJ988_005003</name>
</gene>
<organism evidence="2 3">
    <name type="scientific">Nocardioides panzhihuensis</name>
    <dbReference type="NCBI Taxonomy" id="860243"/>
    <lineage>
        <taxon>Bacteria</taxon>
        <taxon>Bacillati</taxon>
        <taxon>Actinomycetota</taxon>
        <taxon>Actinomycetes</taxon>
        <taxon>Propionibacteriales</taxon>
        <taxon>Nocardioidaceae</taxon>
        <taxon>Nocardioides</taxon>
    </lineage>
</organism>
<dbReference type="RefSeq" id="WP_179660554.1">
    <property type="nucleotide sequence ID" value="NZ_JACBZR010000001.1"/>
</dbReference>
<keyword evidence="3" id="KW-1185">Reference proteome</keyword>
<proteinExistence type="predicted"/>
<dbReference type="Pfam" id="PF21725">
    <property type="entry name" value="T7SS_signal"/>
    <property type="match status" value="1"/>
</dbReference>
<protein>
    <recommendedName>
        <fullName evidence="1">Putative T7SS secretion signal domain-containing protein</fullName>
    </recommendedName>
</protein>
<dbReference type="AlphaFoldDB" id="A0A7Z0DRJ7"/>
<sequence>MSLPDGAELGSTTDKTALIKGDKRSIAERAAALHAEGRRVVGILQSIEGMAIPTWQGGDGKATYLRGRSAEVKKWEAYRDLLKASGDSLNSYADALGVAQERAQSAIDKWEEGEKATRDATTTYNDQVASYNQWVEQQRCNPASSPSFGPARPETFVDPGEKIREEAKEVLKDARESLDKAGLSCVRELGGLPGAKTEHGQMKHAEFEAKGPKVKWGAWSDTFGQGMGKDDLLGREGSKKPPFEISLGSVEGKLRAWGYEGKVEDYWGDVKVNAEGKVIVGEIAGKASAKIVSDGIEAEVGAKATVVRVEGKAGAEYGYAEVKAEASAEVAAEAKGTASATLSEGVHVGGEAFAGAKADAKVSGDVAGVGGTAGVEGWAGVGAAADAEVGWDDGKVTIGGELGVGLGLGGKVDLDITIDAREVADAGGDLVDAIGGLF</sequence>
<accession>A0A7Z0DRJ7</accession>